<gene>
    <name evidence="3" type="ORF">cyc_03868</name>
</gene>
<protein>
    <submittedName>
        <fullName evidence="3">Transmembrane protein</fullName>
    </submittedName>
</protein>
<dbReference type="GO" id="GO:0005737">
    <property type="term" value="C:cytoplasm"/>
    <property type="evidence" value="ECO:0007669"/>
    <property type="project" value="TreeGrafter"/>
</dbReference>
<keyword evidence="4" id="KW-1185">Reference proteome</keyword>
<dbReference type="GO" id="GO:0046512">
    <property type="term" value="P:sphingosine biosynthetic process"/>
    <property type="evidence" value="ECO:0007669"/>
    <property type="project" value="TreeGrafter"/>
</dbReference>
<dbReference type="SUPFAM" id="SSF111331">
    <property type="entry name" value="NAD kinase/diacylglycerol kinase-like"/>
    <property type="match status" value="2"/>
</dbReference>
<feature type="compositionally biased region" description="Low complexity" evidence="1">
    <location>
        <begin position="367"/>
        <end position="379"/>
    </location>
</feature>
<proteinExistence type="predicted"/>
<keyword evidence="2 3" id="KW-0812">Transmembrane</keyword>
<feature type="compositionally biased region" description="Basic and acidic residues" evidence="1">
    <location>
        <begin position="613"/>
        <end position="625"/>
    </location>
</feature>
<evidence type="ECO:0000313" key="4">
    <source>
        <dbReference type="Proteomes" id="UP000095192"/>
    </source>
</evidence>
<accession>A0A1D3CVC2</accession>
<evidence type="ECO:0000256" key="1">
    <source>
        <dbReference type="SAM" id="MobiDB-lite"/>
    </source>
</evidence>
<dbReference type="InterPro" id="IPR016064">
    <property type="entry name" value="NAD/diacylglycerol_kinase_sf"/>
</dbReference>
<feature type="region of interest" description="Disordered" evidence="1">
    <location>
        <begin position="530"/>
        <end position="565"/>
    </location>
</feature>
<dbReference type="Gene3D" id="3.40.50.10330">
    <property type="entry name" value="Probable inorganic polyphosphate/atp-NAD kinase, domain 1"/>
    <property type="match status" value="1"/>
</dbReference>
<reference evidence="3 4" key="1">
    <citation type="journal article" date="2016" name="BMC Genomics">
        <title>Comparative genomics reveals Cyclospora cayetanensis possesses coccidia-like metabolism and invasion components but unique surface antigens.</title>
        <authorList>
            <person name="Liu S."/>
            <person name="Wang L."/>
            <person name="Zheng H."/>
            <person name="Xu Z."/>
            <person name="Roellig D.M."/>
            <person name="Li N."/>
            <person name="Frace M.A."/>
            <person name="Tang K."/>
            <person name="Arrowood M.J."/>
            <person name="Moss D.M."/>
            <person name="Zhang L."/>
            <person name="Feng Y."/>
            <person name="Xiao L."/>
        </authorList>
    </citation>
    <scope>NUCLEOTIDE SEQUENCE [LARGE SCALE GENOMIC DNA]</scope>
    <source>
        <strain evidence="3 4">CHN_HEN01</strain>
    </source>
</reference>
<dbReference type="GO" id="GO:0016020">
    <property type="term" value="C:membrane"/>
    <property type="evidence" value="ECO:0007669"/>
    <property type="project" value="TreeGrafter"/>
</dbReference>
<dbReference type="GO" id="GO:0001727">
    <property type="term" value="F:lipid kinase activity"/>
    <property type="evidence" value="ECO:0007669"/>
    <property type="project" value="UniProtKB-ARBA"/>
</dbReference>
<dbReference type="GO" id="GO:0016773">
    <property type="term" value="F:phosphotransferase activity, alcohol group as acceptor"/>
    <property type="evidence" value="ECO:0007669"/>
    <property type="project" value="UniProtKB-ARBA"/>
</dbReference>
<keyword evidence="2" id="KW-1133">Transmembrane helix</keyword>
<name>A0A1D3CVC2_9EIME</name>
<comment type="caution">
    <text evidence="3">The sequence shown here is derived from an EMBL/GenBank/DDBJ whole genome shotgun (WGS) entry which is preliminary data.</text>
</comment>
<dbReference type="PANTHER" id="PTHR12358">
    <property type="entry name" value="SPHINGOSINE KINASE"/>
    <property type="match status" value="1"/>
</dbReference>
<dbReference type="AlphaFoldDB" id="A0A1D3CVC2"/>
<feature type="region of interest" description="Disordered" evidence="1">
    <location>
        <begin position="482"/>
        <end position="507"/>
    </location>
</feature>
<feature type="transmembrane region" description="Helical" evidence="2">
    <location>
        <begin position="289"/>
        <end position="309"/>
    </location>
</feature>
<dbReference type="Gene3D" id="2.60.200.40">
    <property type="match status" value="1"/>
</dbReference>
<feature type="compositionally biased region" description="Basic and acidic residues" evidence="1">
    <location>
        <begin position="554"/>
        <end position="565"/>
    </location>
</feature>
<feature type="compositionally biased region" description="Basic and acidic residues" evidence="1">
    <location>
        <begin position="494"/>
        <end position="505"/>
    </location>
</feature>
<sequence>MVDCVQRAKVTHTISEEEDLQDYALLDEVVASVNYQLCGVPLFPLELWKDVEALMKRMILGRRSVATAEEDRDGAGLTTKATLPEVQQNEIKATFKSDNRVSFPSGREELFPLIPHFHSFLVKRGIPVAVLVAVLLLLPVLQLLRIFTRPFLIVSGFLRYFAVTTTVATEAATADHIAVLFIALFASLVAYCLFPRVTTCASEGLSRRAAPLDRAYARLYPIEGTKDIGSSEEHPSRAQQRHIALVLINPASGAHRALQQYRDIIAPTLHAWSRFHLLPVVLQKSSMHFLYLLLFAFAPLFSHCLLLGGDGSFNTVTKLLQEVTAARGESERAEMPETDEDVRSDREIERECEAEAQAKTGIVNGRTAAARAAPAPSTSSHRHRPGSIRTCRASPKPWKSQVAVTPVPVGTSNTWCSEFLFSEGAVLAGKDYIAETEAKISRLVHEKEALQCRWLGGPADGRDPAPRDDLTDHVESPFEKLASRAKAHSGKAPDLVKAERTEERQQGVTAWPKDVRLRHALDYLKQRCQRSLGPQETSREEMPSFDSEEAQLWDEEKERQLPGLSERDRALAAASRAVRKHSTRLAKTESSDSTRQALSFVIRTALELERTLLHPMEDREEERKGSASSGTVSDGADDWIRVEERLQDINKELAATREHLGHLNAFVRRIGPGKDAPLNRLGGALPMLHYWCRRISEGQSAYVSIMKVIAGDHINYCVNSLEFGYLGTCMVHSEDLRWTGHYRYLLSPLYQFICMKTQSVSLEATLPNGKTIYRKGAYLSISLDLVQHWTDDVCATPWAQLNSDFAWLLLIKAGISPPRLMSYSKDLPRLGPHCKGTERLPVTRVRFELPDPGIFGLDGEVYRHQGSITLEVLSRAVRVVVSRRDVEMATNSNPPRWSLEHIEGQ</sequence>
<feature type="transmembrane region" description="Helical" evidence="2">
    <location>
        <begin position="151"/>
        <end position="171"/>
    </location>
</feature>
<organism evidence="3 4">
    <name type="scientific">Cyclospora cayetanensis</name>
    <dbReference type="NCBI Taxonomy" id="88456"/>
    <lineage>
        <taxon>Eukaryota</taxon>
        <taxon>Sar</taxon>
        <taxon>Alveolata</taxon>
        <taxon>Apicomplexa</taxon>
        <taxon>Conoidasida</taxon>
        <taxon>Coccidia</taxon>
        <taxon>Eucoccidiorida</taxon>
        <taxon>Eimeriorina</taxon>
        <taxon>Eimeriidae</taxon>
        <taxon>Cyclospora</taxon>
    </lineage>
</organism>
<feature type="region of interest" description="Disordered" evidence="1">
    <location>
        <begin position="367"/>
        <end position="394"/>
    </location>
</feature>
<feature type="region of interest" description="Disordered" evidence="1">
    <location>
        <begin position="613"/>
        <end position="634"/>
    </location>
</feature>
<dbReference type="EMBL" id="JROU02001814">
    <property type="protein sequence ID" value="OEH75148.1"/>
    <property type="molecule type" value="Genomic_DNA"/>
</dbReference>
<dbReference type="InParanoid" id="A0A1D3CVC2"/>
<dbReference type="Proteomes" id="UP000095192">
    <property type="component" value="Unassembled WGS sequence"/>
</dbReference>
<evidence type="ECO:0000313" key="3">
    <source>
        <dbReference type="EMBL" id="OEH75148.1"/>
    </source>
</evidence>
<feature type="transmembrane region" description="Helical" evidence="2">
    <location>
        <begin position="177"/>
        <end position="194"/>
    </location>
</feature>
<evidence type="ECO:0000256" key="2">
    <source>
        <dbReference type="SAM" id="Phobius"/>
    </source>
</evidence>
<keyword evidence="2" id="KW-0472">Membrane</keyword>
<feature type="transmembrane region" description="Helical" evidence="2">
    <location>
        <begin position="125"/>
        <end position="144"/>
    </location>
</feature>
<dbReference type="PANTHER" id="PTHR12358:SF31">
    <property type="entry name" value="ACYLGLYCEROL KINASE, MITOCHONDRIAL"/>
    <property type="match status" value="1"/>
</dbReference>
<dbReference type="InterPro" id="IPR050187">
    <property type="entry name" value="Lipid_Phosphate_FormReg"/>
</dbReference>
<dbReference type="InterPro" id="IPR017438">
    <property type="entry name" value="ATP-NAD_kinase_N"/>
</dbReference>
<dbReference type="VEuPathDB" id="ToxoDB:cyc_03868"/>